<organism evidence="1 2">
    <name type="scientific">Legionella qingyii</name>
    <dbReference type="NCBI Taxonomy" id="2184757"/>
    <lineage>
        <taxon>Bacteria</taxon>
        <taxon>Pseudomonadati</taxon>
        <taxon>Pseudomonadota</taxon>
        <taxon>Gammaproteobacteria</taxon>
        <taxon>Legionellales</taxon>
        <taxon>Legionellaceae</taxon>
        <taxon>Legionella</taxon>
    </lineage>
</organism>
<reference evidence="1 2" key="1">
    <citation type="submission" date="2018-05" db="EMBL/GenBank/DDBJ databases">
        <title>Legionella qingyii sp.nov., whole genome shotgun sequence.</title>
        <authorList>
            <person name="Wu H."/>
            <person name="Zhu Q."/>
            <person name="Hu C."/>
        </authorList>
    </citation>
    <scope>NUCLEOTIDE SEQUENCE [LARGE SCALE GENOMIC DNA]</scope>
    <source>
        <strain evidence="1 2">HEB18</strain>
    </source>
</reference>
<accession>A0A317U160</accession>
<name>A0A317U160_9GAMM</name>
<comment type="caution">
    <text evidence="1">The sequence shown here is derived from an EMBL/GenBank/DDBJ whole genome shotgun (WGS) entry which is preliminary data.</text>
</comment>
<gene>
    <name evidence="1" type="ORF">DGG96_18120</name>
</gene>
<evidence type="ECO:0000313" key="2">
    <source>
        <dbReference type="Proteomes" id="UP000247152"/>
    </source>
</evidence>
<evidence type="ECO:0000313" key="1">
    <source>
        <dbReference type="EMBL" id="PWY54242.1"/>
    </source>
</evidence>
<sequence>MADISISQISWLNKLDVSHIELDQNYDFDKVITTKLLQTAQVVKKHYAEEISTELGWLFNL</sequence>
<protein>
    <submittedName>
        <fullName evidence="1">Uncharacterized protein</fullName>
    </submittedName>
</protein>
<dbReference type="Proteomes" id="UP000247152">
    <property type="component" value="Unassembled WGS sequence"/>
</dbReference>
<dbReference type="AlphaFoldDB" id="A0A317U160"/>
<dbReference type="EMBL" id="QHJG01000040">
    <property type="protein sequence ID" value="PWY54242.1"/>
    <property type="molecule type" value="Genomic_DNA"/>
</dbReference>
<proteinExistence type="predicted"/>